<name>A0A383W8Y1_TETOB</name>
<dbReference type="EMBL" id="FNXT01001194">
    <property type="protein sequence ID" value="SZX73650.1"/>
    <property type="molecule type" value="Genomic_DNA"/>
</dbReference>
<evidence type="ECO:0000313" key="6">
    <source>
        <dbReference type="EMBL" id="SZX73650.1"/>
    </source>
</evidence>
<dbReference type="Pfam" id="PF00089">
    <property type="entry name" value="Trypsin"/>
    <property type="match status" value="1"/>
</dbReference>
<evidence type="ECO:0000256" key="3">
    <source>
        <dbReference type="SAM" id="MobiDB-lite"/>
    </source>
</evidence>
<proteinExistence type="inferred from homology"/>
<gene>
    <name evidence="6" type="ORF">BQ4739_LOCUS13906</name>
</gene>
<dbReference type="InterPro" id="IPR050966">
    <property type="entry name" value="Glutamyl_endopeptidase"/>
</dbReference>
<dbReference type="Gene3D" id="3.30.60.30">
    <property type="match status" value="1"/>
</dbReference>
<evidence type="ECO:0000313" key="7">
    <source>
        <dbReference type="Proteomes" id="UP000256970"/>
    </source>
</evidence>
<evidence type="ECO:0000256" key="2">
    <source>
        <dbReference type="ARBA" id="ARBA00022729"/>
    </source>
</evidence>
<dbReference type="InterPro" id="IPR018114">
    <property type="entry name" value="TRYPSIN_HIS"/>
</dbReference>
<dbReference type="AlphaFoldDB" id="A0A383W8Y1"/>
<keyword evidence="7" id="KW-1185">Reference proteome</keyword>
<dbReference type="InterPro" id="IPR043504">
    <property type="entry name" value="Peptidase_S1_PA_chymotrypsin"/>
</dbReference>
<sequence>MYGRIEGLRCGVVVLLLVAGASFATGSQEACDACAQQLSVQYSSSGPGLQASSAVCGADGFTYPHRCLAECQGIDVAREGACEGMPALSGPGINQQQAAAAVAGEGEVLAAAAAAAAAPQAPPLDAAAITKYAAQGMTCVGSLPQRAFKPAVPGITMERMAALKKQGQALGSSLMLEVGSGVVYAAGPSSRSGAAVPELTGDGSDEEQWQDNPGPFTGRKLAADADAARAAAHQPSLRGVRRLLQRAAAHHQAAAAAGRDPWDWLSDAPGAGSSMRRKLSAVFGRDTRTEIKSPPRDPIFSPAGHLMFKSPGSGIRYQCTGALIGPYTVLTAAHCLVTREGVAQAAIEFTAGQTYKNFTGLGVAKGKHVFFAKEFLGADWEAHDYGILVIDRPFGLYSDKDYYVAVMGIAQMQASSGSANPADVMKQYALPAGWTPKRYGYAYGTAPINQLRLLSAGYPGDKKFNSYWRLACTVNDADPESPVLMHRCPTMSGQSGAPLFEIRLVGGRRMRVIRFITSFEMCGSVCSGACCDGDVKYNGALRITGAVKAFIDAHRLETPKYTNAGGRQAAASPQP</sequence>
<evidence type="ECO:0000259" key="5">
    <source>
        <dbReference type="Pfam" id="PF00089"/>
    </source>
</evidence>
<dbReference type="Proteomes" id="UP000256970">
    <property type="component" value="Unassembled WGS sequence"/>
</dbReference>
<dbReference type="SUPFAM" id="SSF50494">
    <property type="entry name" value="Trypsin-like serine proteases"/>
    <property type="match status" value="1"/>
</dbReference>
<comment type="similarity">
    <text evidence="1">Belongs to the peptidase S1 family.</text>
</comment>
<dbReference type="InterPro" id="IPR009003">
    <property type="entry name" value="Peptidase_S1_PA"/>
</dbReference>
<dbReference type="InterPro" id="IPR036058">
    <property type="entry name" value="Kazal_dom_sf"/>
</dbReference>
<dbReference type="GO" id="GO:0004252">
    <property type="term" value="F:serine-type endopeptidase activity"/>
    <property type="evidence" value="ECO:0007669"/>
    <property type="project" value="InterPro"/>
</dbReference>
<feature type="domain" description="Peptidase S1" evidence="5">
    <location>
        <begin position="314"/>
        <end position="393"/>
    </location>
</feature>
<dbReference type="InterPro" id="IPR001254">
    <property type="entry name" value="Trypsin_dom"/>
</dbReference>
<dbReference type="PANTHER" id="PTHR15462">
    <property type="entry name" value="SERINE PROTEASE"/>
    <property type="match status" value="1"/>
</dbReference>
<evidence type="ECO:0000256" key="1">
    <source>
        <dbReference type="ARBA" id="ARBA00007664"/>
    </source>
</evidence>
<dbReference type="PROSITE" id="PS00134">
    <property type="entry name" value="TRYPSIN_HIS"/>
    <property type="match status" value="1"/>
</dbReference>
<keyword evidence="2 4" id="KW-0732">Signal</keyword>
<protein>
    <recommendedName>
        <fullName evidence="5">Peptidase S1 domain-containing protein</fullName>
    </recommendedName>
</protein>
<organism evidence="6 7">
    <name type="scientific">Tetradesmus obliquus</name>
    <name type="common">Green alga</name>
    <name type="synonym">Acutodesmus obliquus</name>
    <dbReference type="NCBI Taxonomy" id="3088"/>
    <lineage>
        <taxon>Eukaryota</taxon>
        <taxon>Viridiplantae</taxon>
        <taxon>Chlorophyta</taxon>
        <taxon>core chlorophytes</taxon>
        <taxon>Chlorophyceae</taxon>
        <taxon>CS clade</taxon>
        <taxon>Sphaeropleales</taxon>
        <taxon>Scenedesmaceae</taxon>
        <taxon>Tetradesmus</taxon>
    </lineage>
</organism>
<feature type="region of interest" description="Disordered" evidence="3">
    <location>
        <begin position="187"/>
        <end position="219"/>
    </location>
</feature>
<feature type="signal peptide" evidence="4">
    <location>
        <begin position="1"/>
        <end position="26"/>
    </location>
</feature>
<accession>A0A383W8Y1</accession>
<dbReference type="Gene3D" id="2.40.10.10">
    <property type="entry name" value="Trypsin-like serine proteases"/>
    <property type="match status" value="2"/>
</dbReference>
<evidence type="ECO:0000256" key="4">
    <source>
        <dbReference type="SAM" id="SignalP"/>
    </source>
</evidence>
<dbReference type="GO" id="GO:0006508">
    <property type="term" value="P:proteolysis"/>
    <property type="evidence" value="ECO:0007669"/>
    <property type="project" value="InterPro"/>
</dbReference>
<dbReference type="PANTHER" id="PTHR15462:SF8">
    <property type="entry name" value="SERINE PROTEASE"/>
    <property type="match status" value="1"/>
</dbReference>
<reference evidence="6 7" key="1">
    <citation type="submission" date="2016-10" db="EMBL/GenBank/DDBJ databases">
        <authorList>
            <person name="Cai Z."/>
        </authorList>
    </citation>
    <scope>NUCLEOTIDE SEQUENCE [LARGE SCALE GENOMIC DNA]</scope>
</reference>
<dbReference type="CDD" id="cd00104">
    <property type="entry name" value="KAZAL_FS"/>
    <property type="match status" value="1"/>
</dbReference>
<dbReference type="SUPFAM" id="SSF100895">
    <property type="entry name" value="Kazal-type serine protease inhibitors"/>
    <property type="match status" value="1"/>
</dbReference>
<feature type="chain" id="PRO_5016582788" description="Peptidase S1 domain-containing protein" evidence="4">
    <location>
        <begin position="27"/>
        <end position="575"/>
    </location>
</feature>